<dbReference type="EMBL" id="JAIQCV010000011">
    <property type="protein sequence ID" value="KAH1046796.1"/>
    <property type="molecule type" value="Genomic_DNA"/>
</dbReference>
<keyword evidence="2" id="KW-1185">Reference proteome</keyword>
<accession>A0A9D3UKG6</accession>
<dbReference type="Proteomes" id="UP000828251">
    <property type="component" value="Unassembled WGS sequence"/>
</dbReference>
<evidence type="ECO:0000313" key="2">
    <source>
        <dbReference type="Proteomes" id="UP000828251"/>
    </source>
</evidence>
<reference evidence="1 2" key="1">
    <citation type="journal article" date="2021" name="Plant Biotechnol. J.">
        <title>Multi-omics assisted identification of the key and species-specific regulatory components of drought-tolerant mechanisms in Gossypium stocksii.</title>
        <authorList>
            <person name="Yu D."/>
            <person name="Ke L."/>
            <person name="Zhang D."/>
            <person name="Wu Y."/>
            <person name="Sun Y."/>
            <person name="Mei J."/>
            <person name="Sun J."/>
            <person name="Sun Y."/>
        </authorList>
    </citation>
    <scope>NUCLEOTIDE SEQUENCE [LARGE SCALE GENOMIC DNA]</scope>
    <source>
        <strain evidence="2">cv. E1</strain>
        <tissue evidence="1">Leaf</tissue>
    </source>
</reference>
<organism evidence="1 2">
    <name type="scientific">Gossypium stocksii</name>
    <dbReference type="NCBI Taxonomy" id="47602"/>
    <lineage>
        <taxon>Eukaryota</taxon>
        <taxon>Viridiplantae</taxon>
        <taxon>Streptophyta</taxon>
        <taxon>Embryophyta</taxon>
        <taxon>Tracheophyta</taxon>
        <taxon>Spermatophyta</taxon>
        <taxon>Magnoliopsida</taxon>
        <taxon>eudicotyledons</taxon>
        <taxon>Gunneridae</taxon>
        <taxon>Pentapetalae</taxon>
        <taxon>rosids</taxon>
        <taxon>malvids</taxon>
        <taxon>Malvales</taxon>
        <taxon>Malvaceae</taxon>
        <taxon>Malvoideae</taxon>
        <taxon>Gossypium</taxon>
    </lineage>
</organism>
<name>A0A9D3UKG6_9ROSI</name>
<evidence type="ECO:0000313" key="1">
    <source>
        <dbReference type="EMBL" id="KAH1046796.1"/>
    </source>
</evidence>
<sequence length="97" mass="11439">MEVPPSMMKKNAKKKTDGEPTWWEYRLGRDVRYNIRLLEPMKMFMVTFVRSQGVQEEDEEEIDDEAMEDDDYALSGKLRECLCIHKATKRGTHLLKA</sequence>
<comment type="caution">
    <text evidence="1">The sequence shown here is derived from an EMBL/GenBank/DDBJ whole genome shotgun (WGS) entry which is preliminary data.</text>
</comment>
<dbReference type="AlphaFoldDB" id="A0A9D3UKG6"/>
<protein>
    <submittedName>
        <fullName evidence="1">Uncharacterized protein</fullName>
    </submittedName>
</protein>
<proteinExistence type="predicted"/>
<gene>
    <name evidence="1" type="ORF">J1N35_037580</name>
</gene>